<sequence length="80" mass="8385">MEKAVESGQQAGETCVVTPDNLQVVLGHFPLVLSCSTSRFSFVDVKVNVPLDLCSPGVSVVNVDSVANSDNNVDTVVGCF</sequence>
<gene>
    <name evidence="1" type="ORF">RHMOL_Rhmol10G0230200</name>
</gene>
<dbReference type="Proteomes" id="UP001062846">
    <property type="component" value="Chromosome 10"/>
</dbReference>
<reference evidence="1" key="1">
    <citation type="submission" date="2022-02" db="EMBL/GenBank/DDBJ databases">
        <title>Plant Genome Project.</title>
        <authorList>
            <person name="Zhang R.-G."/>
        </authorList>
    </citation>
    <scope>NUCLEOTIDE SEQUENCE</scope>
    <source>
        <strain evidence="1">AT1</strain>
    </source>
</reference>
<comment type="caution">
    <text evidence="1">The sequence shown here is derived from an EMBL/GenBank/DDBJ whole genome shotgun (WGS) entry which is preliminary data.</text>
</comment>
<evidence type="ECO:0000313" key="1">
    <source>
        <dbReference type="EMBL" id="KAI8536103.1"/>
    </source>
</evidence>
<accession>A0ACC0M4Y1</accession>
<protein>
    <submittedName>
        <fullName evidence="1">Uncharacterized protein</fullName>
    </submittedName>
</protein>
<dbReference type="EMBL" id="CM046397">
    <property type="protein sequence ID" value="KAI8536103.1"/>
    <property type="molecule type" value="Genomic_DNA"/>
</dbReference>
<name>A0ACC0M4Y1_RHOML</name>
<proteinExistence type="predicted"/>
<keyword evidence="2" id="KW-1185">Reference proteome</keyword>
<organism evidence="1 2">
    <name type="scientific">Rhododendron molle</name>
    <name type="common">Chinese azalea</name>
    <name type="synonym">Azalea mollis</name>
    <dbReference type="NCBI Taxonomy" id="49168"/>
    <lineage>
        <taxon>Eukaryota</taxon>
        <taxon>Viridiplantae</taxon>
        <taxon>Streptophyta</taxon>
        <taxon>Embryophyta</taxon>
        <taxon>Tracheophyta</taxon>
        <taxon>Spermatophyta</taxon>
        <taxon>Magnoliopsida</taxon>
        <taxon>eudicotyledons</taxon>
        <taxon>Gunneridae</taxon>
        <taxon>Pentapetalae</taxon>
        <taxon>asterids</taxon>
        <taxon>Ericales</taxon>
        <taxon>Ericaceae</taxon>
        <taxon>Ericoideae</taxon>
        <taxon>Rhodoreae</taxon>
        <taxon>Rhododendron</taxon>
    </lineage>
</organism>
<evidence type="ECO:0000313" key="2">
    <source>
        <dbReference type="Proteomes" id="UP001062846"/>
    </source>
</evidence>